<reference evidence="2 3" key="1">
    <citation type="submission" date="2015-01" db="EMBL/GenBank/DDBJ databases">
        <title>Genome of allotetraploid Gossypium barbadense reveals genomic plasticity and fiber elongation in cotton evolution.</title>
        <authorList>
            <person name="Chen X."/>
            <person name="Liu X."/>
            <person name="Zhao B."/>
            <person name="Zheng H."/>
            <person name="Hu Y."/>
            <person name="Lu G."/>
            <person name="Yang C."/>
            <person name="Chen J."/>
            <person name="Shan C."/>
            <person name="Zhang L."/>
            <person name="Zhou Y."/>
            <person name="Wang L."/>
            <person name="Guo W."/>
            <person name="Bai Y."/>
            <person name="Ruan J."/>
            <person name="Shangguan X."/>
            <person name="Mao Y."/>
            <person name="Jiang J."/>
            <person name="Zhu Y."/>
            <person name="Lei J."/>
            <person name="Kang H."/>
            <person name="Chen S."/>
            <person name="He X."/>
            <person name="Wang R."/>
            <person name="Wang Y."/>
            <person name="Chen J."/>
            <person name="Wang L."/>
            <person name="Yu S."/>
            <person name="Wang B."/>
            <person name="Wei J."/>
            <person name="Song S."/>
            <person name="Lu X."/>
            <person name="Gao Z."/>
            <person name="Gu W."/>
            <person name="Deng X."/>
            <person name="Ma D."/>
            <person name="Wang S."/>
            <person name="Liang W."/>
            <person name="Fang L."/>
            <person name="Cai C."/>
            <person name="Zhu X."/>
            <person name="Zhou B."/>
            <person name="Zhang Y."/>
            <person name="Chen Z."/>
            <person name="Xu S."/>
            <person name="Zhu R."/>
            <person name="Wang S."/>
            <person name="Zhang T."/>
            <person name="Zhao G."/>
        </authorList>
    </citation>
    <scope>NUCLEOTIDE SEQUENCE [LARGE SCALE GENOMIC DNA]</scope>
    <source>
        <strain evidence="3">cv. Xinhai21</strain>
        <tissue evidence="2">Leaf</tissue>
    </source>
</reference>
<dbReference type="OrthoDB" id="10481925at2759"/>
<feature type="coiled-coil region" evidence="1">
    <location>
        <begin position="19"/>
        <end position="46"/>
    </location>
</feature>
<dbReference type="EMBL" id="KZ663004">
    <property type="protein sequence ID" value="PPS16715.1"/>
    <property type="molecule type" value="Genomic_DNA"/>
</dbReference>
<accession>A0A2P5YM82</accession>
<sequence>MTSEAGKIMRLRNQIAQMQASTVGQIAEVQRKYKELQQQLRADAAAKEAAIAAREAEVAARVAEQSIKYDEL</sequence>
<keyword evidence="1" id="KW-0175">Coiled coil</keyword>
<name>A0A2P5YM82_GOSBA</name>
<dbReference type="Proteomes" id="UP000239757">
    <property type="component" value="Unassembled WGS sequence"/>
</dbReference>
<dbReference type="AlphaFoldDB" id="A0A2P5YM82"/>
<evidence type="ECO:0000313" key="2">
    <source>
        <dbReference type="EMBL" id="PPS16715.1"/>
    </source>
</evidence>
<proteinExistence type="predicted"/>
<gene>
    <name evidence="2" type="ORF">GOBAR_AA03869</name>
</gene>
<protein>
    <submittedName>
        <fullName evidence="2">Uncharacterized protein</fullName>
    </submittedName>
</protein>
<evidence type="ECO:0000313" key="3">
    <source>
        <dbReference type="Proteomes" id="UP000239757"/>
    </source>
</evidence>
<evidence type="ECO:0000256" key="1">
    <source>
        <dbReference type="SAM" id="Coils"/>
    </source>
</evidence>
<organism evidence="2 3">
    <name type="scientific">Gossypium barbadense</name>
    <name type="common">Sea Island cotton</name>
    <name type="synonym">Hibiscus barbadensis</name>
    <dbReference type="NCBI Taxonomy" id="3634"/>
    <lineage>
        <taxon>Eukaryota</taxon>
        <taxon>Viridiplantae</taxon>
        <taxon>Streptophyta</taxon>
        <taxon>Embryophyta</taxon>
        <taxon>Tracheophyta</taxon>
        <taxon>Spermatophyta</taxon>
        <taxon>Magnoliopsida</taxon>
        <taxon>eudicotyledons</taxon>
        <taxon>Gunneridae</taxon>
        <taxon>Pentapetalae</taxon>
        <taxon>rosids</taxon>
        <taxon>malvids</taxon>
        <taxon>Malvales</taxon>
        <taxon>Malvaceae</taxon>
        <taxon>Malvoideae</taxon>
        <taxon>Gossypium</taxon>
    </lineage>
</organism>